<gene>
    <name evidence="2" type="ORF">NAEGRDRAFT_50492</name>
</gene>
<sequence>MSDTEHQQQHTTSLENDFTSSPSVDPSLIKIEEHQPPTELLNTSSIAASNGSLLFGKSDKEEVMLSGESLDVFASNNTSNLVNNSSHDTSGLFLLEKVNDHNDDIFLFEQKPEEQHNLPPNTTQPSSIENIVPTVTVFEKESVLTRKTYTGKVFWSGVQEIALRDNKRVFDELSSQTIKSKTMKFLDDASIKPKIMKDGKLDSTLIKQILGYLLQQTEPKAKKKSKKKTKKEFLDFKAKILLQITECVIETNFKNNANTIVTPAPSTFSVGDDNGDEDAQPTVNEKIVEFEKELEVVWKKSNLVNYLRVPSYVTNLVNKKVESIEEEFVLDMNEKVYNLLVENSELGFGLIFVLKNVVLLSLRNSDLVDEVKQFCTDAKEEGPLVEILLEELFEEKKLRIKNEGADISAFGENPKEEAFLRKCFEHLARIKDKEGKDAEAKKLVNLLSLFMEQMEEVEKHPNMNRTVEIIRSLLDVVTPANIGGVIAYAVKLVGVTGIDHLNFITSDPTESGHFTEDILAETDQYIHFDSEYLQLVLHLLSYAAISHQNQKETVIQANILLGKIYAYILRNENIQDRQAVMIFLRYVSWIPPVTPMEETSYYYSYTTTTVLRQMDEIETEDPALQEQRKILMEYIAQLDPHLHAYMRQIHASLKGLFQITLKSSAGVNGYKKFVQLILSTKSYFVLEKKDEDWKLLIEYITNKYRRLRSFCRMLKDSALKSDEEMYAAQQQAQLQAQQQYAQQQYMYQQQQQNQDVVVEYEDYQDEDVASTKKRSLPFYDSQPEQQKVKYSYFK</sequence>
<accession>D2VLB1</accession>
<dbReference type="GeneID" id="8851845"/>
<evidence type="ECO:0000313" key="3">
    <source>
        <dbReference type="Proteomes" id="UP000006671"/>
    </source>
</evidence>
<dbReference type="VEuPathDB" id="AmoebaDB:NAEGRDRAFT_50492"/>
<proteinExistence type="predicted"/>
<dbReference type="Proteomes" id="UP000006671">
    <property type="component" value="Unassembled WGS sequence"/>
</dbReference>
<evidence type="ECO:0000313" key="2">
    <source>
        <dbReference type="EMBL" id="EFC42355.1"/>
    </source>
</evidence>
<dbReference type="OrthoDB" id="10259283at2759"/>
<feature type="compositionally biased region" description="Polar residues" evidence="1">
    <location>
        <begin position="9"/>
        <end position="24"/>
    </location>
</feature>
<reference evidence="2 3" key="1">
    <citation type="journal article" date="2010" name="Cell">
        <title>The genome of Naegleria gruberi illuminates early eukaryotic versatility.</title>
        <authorList>
            <person name="Fritz-Laylin L.K."/>
            <person name="Prochnik S.E."/>
            <person name="Ginger M.L."/>
            <person name="Dacks J.B."/>
            <person name="Carpenter M.L."/>
            <person name="Field M.C."/>
            <person name="Kuo A."/>
            <person name="Paredez A."/>
            <person name="Chapman J."/>
            <person name="Pham J."/>
            <person name="Shu S."/>
            <person name="Neupane R."/>
            <person name="Cipriano M."/>
            <person name="Mancuso J."/>
            <person name="Tu H."/>
            <person name="Salamov A."/>
            <person name="Lindquist E."/>
            <person name="Shapiro H."/>
            <person name="Lucas S."/>
            <person name="Grigoriev I.V."/>
            <person name="Cande W.Z."/>
            <person name="Fulton C."/>
            <person name="Rokhsar D.S."/>
            <person name="Dawson S.C."/>
        </authorList>
    </citation>
    <scope>NUCLEOTIDE SEQUENCE [LARGE SCALE GENOMIC DNA]</scope>
    <source>
        <strain evidence="2 3">NEG-M</strain>
    </source>
</reference>
<feature type="region of interest" description="Disordered" evidence="1">
    <location>
        <begin position="1"/>
        <end position="25"/>
    </location>
</feature>
<dbReference type="EMBL" id="GG738880">
    <property type="protein sequence ID" value="EFC42355.1"/>
    <property type="molecule type" value="Genomic_DNA"/>
</dbReference>
<dbReference type="KEGG" id="ngr:NAEGRDRAFT_50492"/>
<dbReference type="InParanoid" id="D2VLB1"/>
<name>D2VLB1_NAEGR</name>
<dbReference type="RefSeq" id="XP_002675099.1">
    <property type="nucleotide sequence ID" value="XM_002675053.1"/>
</dbReference>
<dbReference type="AlphaFoldDB" id="D2VLB1"/>
<keyword evidence="3" id="KW-1185">Reference proteome</keyword>
<organism evidence="3">
    <name type="scientific">Naegleria gruberi</name>
    <name type="common">Amoeba</name>
    <dbReference type="NCBI Taxonomy" id="5762"/>
    <lineage>
        <taxon>Eukaryota</taxon>
        <taxon>Discoba</taxon>
        <taxon>Heterolobosea</taxon>
        <taxon>Tetramitia</taxon>
        <taxon>Eutetramitia</taxon>
        <taxon>Vahlkampfiidae</taxon>
        <taxon>Naegleria</taxon>
    </lineage>
</organism>
<dbReference type="OMA" id="LHAYMRQ"/>
<protein>
    <submittedName>
        <fullName evidence="2">Predicted protein</fullName>
    </submittedName>
</protein>
<evidence type="ECO:0000256" key="1">
    <source>
        <dbReference type="SAM" id="MobiDB-lite"/>
    </source>
</evidence>